<reference evidence="3 4" key="1">
    <citation type="submission" date="2019-12" db="EMBL/GenBank/DDBJ databases">
        <title>Rhizobium genotypes associated with high levels of biological nitrogen fixation by grain legumes in a temperate-maritime cropping system.</title>
        <authorList>
            <person name="Maluk M."/>
            <person name="Francesc Ferrando Molina F."/>
            <person name="Lopez Del Egido L."/>
            <person name="Lafos M."/>
            <person name="Langarica-Fuentes A."/>
            <person name="Gebre Yohannes G."/>
            <person name="Young M.W."/>
            <person name="Martin P."/>
            <person name="Gantlett R."/>
            <person name="Kenicer G."/>
            <person name="Hawes C."/>
            <person name="Begg G.S."/>
            <person name="Quilliam R.S."/>
            <person name="Squire G.R."/>
            <person name="Poole P.S."/>
            <person name="Young P.W."/>
            <person name="Iannetta P.M."/>
            <person name="James E.K."/>
        </authorList>
    </citation>
    <scope>NUCLEOTIDE SEQUENCE [LARGE SCALE GENOMIC DNA]</scope>
    <source>
        <strain evidence="3 4">JHI54</strain>
    </source>
</reference>
<accession>A0A7K3VSA4</accession>
<dbReference type="EMBL" id="WUFV01000030">
    <property type="protein sequence ID" value="NEK19497.1"/>
    <property type="molecule type" value="Genomic_DNA"/>
</dbReference>
<dbReference type="CDD" id="cd02947">
    <property type="entry name" value="TRX_family"/>
    <property type="match status" value="1"/>
</dbReference>
<proteinExistence type="predicted"/>
<dbReference type="InterPro" id="IPR036249">
    <property type="entry name" value="Thioredoxin-like_sf"/>
</dbReference>
<dbReference type="Gene3D" id="3.40.30.10">
    <property type="entry name" value="Glutaredoxin"/>
    <property type="match status" value="1"/>
</dbReference>
<dbReference type="AlphaFoldDB" id="A0A7K3VSA4"/>
<dbReference type="SUPFAM" id="SSF52833">
    <property type="entry name" value="Thioredoxin-like"/>
    <property type="match status" value="1"/>
</dbReference>
<gene>
    <name evidence="3" type="ORF">GR257_32510</name>
</gene>
<sequence length="127" mass="13811">MNRRHILLSVAAITLAIATPVFAAGNDPIPGFTEAVAAGGPVLVHVTAPWCGECKLQKPIVAKLLGTPDFKDMKEFKVDFDTQKDALKLLHVQMQSTLIVYKDGKEVDRMTGKTKPAVIEAIMRKAL</sequence>
<evidence type="ECO:0000259" key="2">
    <source>
        <dbReference type="PROSITE" id="PS51352"/>
    </source>
</evidence>
<dbReference type="PANTHER" id="PTHR45663">
    <property type="entry name" value="GEO12009P1"/>
    <property type="match status" value="1"/>
</dbReference>
<evidence type="ECO:0000313" key="4">
    <source>
        <dbReference type="Proteomes" id="UP000471705"/>
    </source>
</evidence>
<dbReference type="InterPro" id="IPR013766">
    <property type="entry name" value="Thioredoxin_domain"/>
</dbReference>
<feature type="signal peptide" evidence="1">
    <location>
        <begin position="1"/>
        <end position="23"/>
    </location>
</feature>
<evidence type="ECO:0000256" key="1">
    <source>
        <dbReference type="SAM" id="SignalP"/>
    </source>
</evidence>
<dbReference type="GO" id="GO:0015035">
    <property type="term" value="F:protein-disulfide reductase activity"/>
    <property type="evidence" value="ECO:0007669"/>
    <property type="project" value="TreeGrafter"/>
</dbReference>
<name>A0A7K3VSA4_RHILE</name>
<dbReference type="Proteomes" id="UP000471705">
    <property type="component" value="Unassembled WGS sequence"/>
</dbReference>
<dbReference type="PROSITE" id="PS51352">
    <property type="entry name" value="THIOREDOXIN_2"/>
    <property type="match status" value="1"/>
</dbReference>
<comment type="caution">
    <text evidence="3">The sequence shown here is derived from an EMBL/GenBank/DDBJ whole genome shotgun (WGS) entry which is preliminary data.</text>
</comment>
<organism evidence="3 4">
    <name type="scientific">Rhizobium leguminosarum</name>
    <dbReference type="NCBI Taxonomy" id="384"/>
    <lineage>
        <taxon>Bacteria</taxon>
        <taxon>Pseudomonadati</taxon>
        <taxon>Pseudomonadota</taxon>
        <taxon>Alphaproteobacteria</taxon>
        <taxon>Hyphomicrobiales</taxon>
        <taxon>Rhizobiaceae</taxon>
        <taxon>Rhizobium/Agrobacterium group</taxon>
        <taxon>Rhizobium</taxon>
    </lineage>
</organism>
<dbReference type="PANTHER" id="PTHR45663:SF11">
    <property type="entry name" value="GEO12009P1"/>
    <property type="match status" value="1"/>
</dbReference>
<feature type="chain" id="PRO_5029442282" evidence="1">
    <location>
        <begin position="24"/>
        <end position="127"/>
    </location>
</feature>
<dbReference type="RefSeq" id="WP_130666771.1">
    <property type="nucleotide sequence ID" value="NZ_JAAXFL010000009.1"/>
</dbReference>
<protein>
    <submittedName>
        <fullName evidence="3">Thioredoxin</fullName>
    </submittedName>
</protein>
<evidence type="ECO:0000313" key="3">
    <source>
        <dbReference type="EMBL" id="NEK19497.1"/>
    </source>
</evidence>
<dbReference type="Pfam" id="PF00085">
    <property type="entry name" value="Thioredoxin"/>
    <property type="match status" value="1"/>
</dbReference>
<keyword evidence="1" id="KW-0732">Signal</keyword>
<feature type="domain" description="Thioredoxin" evidence="2">
    <location>
        <begin position="13"/>
        <end position="127"/>
    </location>
</feature>
<dbReference type="GO" id="GO:0005737">
    <property type="term" value="C:cytoplasm"/>
    <property type="evidence" value="ECO:0007669"/>
    <property type="project" value="TreeGrafter"/>
</dbReference>